<keyword evidence="3" id="KW-1185">Reference proteome</keyword>
<proteinExistence type="predicted"/>
<feature type="region of interest" description="Disordered" evidence="1">
    <location>
        <begin position="206"/>
        <end position="230"/>
    </location>
</feature>
<dbReference type="eggNOG" id="ENOG5033VBP">
    <property type="taxonomic scope" value="Bacteria"/>
</dbReference>
<dbReference type="Proteomes" id="UP000002255">
    <property type="component" value="Plasmid pXCEL01"/>
</dbReference>
<geneLocation type="plasmid" evidence="2 3">
    <name>pXCEL01</name>
</geneLocation>
<dbReference type="RefSeq" id="WP_012880133.1">
    <property type="nucleotide sequence ID" value="NC_013531.1"/>
</dbReference>
<dbReference type="EMBL" id="CP001822">
    <property type="protein sequence ID" value="ACZ32393.1"/>
    <property type="molecule type" value="Genomic_DNA"/>
</dbReference>
<reference evidence="2 3" key="1">
    <citation type="journal article" date="2010" name="Stand. Genomic Sci.">
        <title>Complete genome sequence of Xylanimonas cellulosilytica type strain (XIL07).</title>
        <authorList>
            <person name="Foster B."/>
            <person name="Pukall R."/>
            <person name="Abt B."/>
            <person name="Nolan M."/>
            <person name="Glavina Del Rio T."/>
            <person name="Chen F."/>
            <person name="Lucas S."/>
            <person name="Tice H."/>
            <person name="Pitluck S."/>
            <person name="Cheng J.-F."/>
            <person name="Chertkov O."/>
            <person name="Brettin T."/>
            <person name="Han C."/>
            <person name="Detter J.C."/>
            <person name="Bruce D."/>
            <person name="Goodwin L."/>
            <person name="Ivanova N."/>
            <person name="Mavromatis K."/>
            <person name="Pati A."/>
            <person name="Mikhailova N."/>
            <person name="Chen A."/>
            <person name="Palaniappan K."/>
            <person name="Land M."/>
            <person name="Hauser L."/>
            <person name="Chang Y.-J."/>
            <person name="Jeffries C.D."/>
            <person name="Chain P."/>
            <person name="Rohde M."/>
            <person name="Goeker M."/>
            <person name="Bristow J."/>
            <person name="Eisen J.A."/>
            <person name="Markowitz V."/>
            <person name="Hugenholtz P."/>
            <person name="Kyrpides N.C."/>
            <person name="Klenk H.-P."/>
            <person name="Lapidus A."/>
        </authorList>
    </citation>
    <scope>NUCLEOTIDE SEQUENCE [LARGE SCALE GENOMIC DNA]</scope>
    <source>
        <strain evidence="3">DSM 15894 / CECT 5975 / LMG 20990 / XIL07</strain>
        <plasmid evidence="3">Plasmid pXCEL01</plasmid>
    </source>
</reference>
<dbReference type="KEGG" id="xce:Xcel_3394"/>
<organism evidence="2 3">
    <name type="scientific">Xylanimonas cellulosilytica (strain DSM 15894 / JCM 12276 / CECT 5975 / KCTC 9989 / LMG 20990 / NBRC 107835 / XIL07)</name>
    <dbReference type="NCBI Taxonomy" id="446471"/>
    <lineage>
        <taxon>Bacteria</taxon>
        <taxon>Bacillati</taxon>
        <taxon>Actinomycetota</taxon>
        <taxon>Actinomycetes</taxon>
        <taxon>Micrococcales</taxon>
        <taxon>Promicromonosporaceae</taxon>
        <taxon>Xylanimonas</taxon>
    </lineage>
</organism>
<evidence type="ECO:0000256" key="1">
    <source>
        <dbReference type="SAM" id="MobiDB-lite"/>
    </source>
</evidence>
<dbReference type="OrthoDB" id="5142235at2"/>
<accession>D1C0S7</accession>
<keyword evidence="2" id="KW-0614">Plasmid</keyword>
<dbReference type="AlphaFoldDB" id="D1C0S7"/>
<evidence type="ECO:0000313" key="2">
    <source>
        <dbReference type="EMBL" id="ACZ32393.1"/>
    </source>
</evidence>
<protein>
    <submittedName>
        <fullName evidence="2">Uncharacterized protein</fullName>
    </submittedName>
</protein>
<sequence length="242" mass="26373">MSGPMVPLRVRAHLATGIAQTSPWGIALDGLLASQLWEEHKASCRANGRPYTRALDRDDPPDLDLPLARCQPDGAPWHWAATCAWPENPGRLDVHTWTGRVDARELEQVATALPLTVSGRQGRYRARRMPLLVTPCTSVIWHAVGDVDRITELLDDVVSIGKKRATGEGHVLRWEVTPAPDLDATTAGHLHPDGTLGRTVPDSCHQVASPTGDGGRGRAGIRPPYMHPDRQHQLRLPALLGS</sequence>
<dbReference type="HOGENOM" id="CLU_100584_0_0_11"/>
<gene>
    <name evidence="2" type="ORF">Xcel_3394</name>
</gene>
<name>D1C0S7_XYLCX</name>
<evidence type="ECO:0000313" key="3">
    <source>
        <dbReference type="Proteomes" id="UP000002255"/>
    </source>
</evidence>